<dbReference type="PANTHER" id="PTHR14224:SF107">
    <property type="match status" value="1"/>
</dbReference>
<evidence type="ECO:0000256" key="1">
    <source>
        <dbReference type="ARBA" id="ARBA00022614"/>
    </source>
</evidence>
<evidence type="ECO:0000256" key="2">
    <source>
        <dbReference type="ARBA" id="ARBA00022737"/>
    </source>
</evidence>
<dbReference type="InterPro" id="IPR054709">
    <property type="entry name" value="CFAP107"/>
</dbReference>
<keyword evidence="4" id="KW-1185">Reference proteome</keyword>
<dbReference type="GO" id="GO:0030317">
    <property type="term" value="P:flagellated sperm motility"/>
    <property type="evidence" value="ECO:0007669"/>
    <property type="project" value="InterPro"/>
</dbReference>
<accession>A0A6B0RCJ0</accession>
<protein>
    <recommendedName>
        <fullName evidence="5">Leucine-rich repeat-containing protein 14</fullName>
    </recommendedName>
</protein>
<dbReference type="Pfam" id="PF22595">
    <property type="entry name" value="CFAP107"/>
    <property type="match status" value="1"/>
</dbReference>
<dbReference type="Proteomes" id="UP000322234">
    <property type="component" value="Unassembled WGS sequence"/>
</dbReference>
<gene>
    <name evidence="3" type="ORF">E5288_WYG017688</name>
</gene>
<dbReference type="GO" id="GO:0005737">
    <property type="term" value="C:cytoplasm"/>
    <property type="evidence" value="ECO:0007669"/>
    <property type="project" value="TreeGrafter"/>
</dbReference>
<dbReference type="SUPFAM" id="SSF52047">
    <property type="entry name" value="RNI-like"/>
    <property type="match status" value="1"/>
</dbReference>
<evidence type="ECO:0000313" key="4">
    <source>
        <dbReference type="Proteomes" id="UP000322234"/>
    </source>
</evidence>
<keyword evidence="1" id="KW-0433">Leucine-rich repeat</keyword>
<evidence type="ECO:0000313" key="3">
    <source>
        <dbReference type="EMBL" id="MXQ87675.1"/>
    </source>
</evidence>
<organism evidence="3 4">
    <name type="scientific">Bos mutus</name>
    <name type="common">wild yak</name>
    <dbReference type="NCBI Taxonomy" id="72004"/>
    <lineage>
        <taxon>Eukaryota</taxon>
        <taxon>Metazoa</taxon>
        <taxon>Chordata</taxon>
        <taxon>Craniata</taxon>
        <taxon>Vertebrata</taxon>
        <taxon>Euteleostomi</taxon>
        <taxon>Mammalia</taxon>
        <taxon>Eutheria</taxon>
        <taxon>Laurasiatheria</taxon>
        <taxon>Artiodactyla</taxon>
        <taxon>Ruminantia</taxon>
        <taxon>Pecora</taxon>
        <taxon>Bovidae</taxon>
        <taxon>Bovinae</taxon>
        <taxon>Bos</taxon>
    </lineage>
</organism>
<reference evidence="3" key="1">
    <citation type="submission" date="2019-10" db="EMBL/GenBank/DDBJ databases">
        <title>The sequence and de novo assembly of the wild yak genome.</title>
        <authorList>
            <person name="Liu Y."/>
        </authorList>
    </citation>
    <scope>NUCLEOTIDE SEQUENCE [LARGE SCALE GENOMIC DNA]</scope>
    <source>
        <strain evidence="3">WY2019</strain>
    </source>
</reference>
<dbReference type="AlphaFoldDB" id="A0A6B0RCJ0"/>
<dbReference type="PANTHER" id="PTHR14224">
    <property type="entry name" value="SIMILAR TO PREFERENTIALLY EXPRESSED ANTIGEN IN MELANOMA-LIKE 3"/>
    <property type="match status" value="1"/>
</dbReference>
<proteinExistence type="predicted"/>
<keyword evidence="2" id="KW-0677">Repeat</keyword>
<dbReference type="FunFam" id="3.80.10.10:FF:000794">
    <property type="entry name" value="Similar to preferentially-expressed antigen in melanoma-like 3"/>
    <property type="match status" value="1"/>
</dbReference>
<dbReference type="InterPro" id="IPR050694">
    <property type="entry name" value="LRRC14/PRAME"/>
</dbReference>
<comment type="caution">
    <text evidence="3">The sequence shown here is derived from an EMBL/GenBank/DDBJ whole genome shotgun (WGS) entry which is preliminary data.</text>
</comment>
<dbReference type="Gene3D" id="3.80.10.10">
    <property type="entry name" value="Ribonuclease Inhibitor"/>
    <property type="match status" value="1"/>
</dbReference>
<name>A0A6B0RCJ0_9CETA</name>
<sequence length="464" mass="52524">MQFLTAVSPQSSSTPSWKIETKYSTRVLTGNWTEERRKFIKATEKTPQTIYRKEYVPFPGHRPDQMSRWYSKRTVEGLPYKHLITHHQEPSQRYLISTYDDHYNRHNYHPGLPELRTWNRHKLLWLPEKADFPLLGPPTNYGLYEQLKQKWLPPPEATLRESIYTSSYPRPPAAGSTRCPACPEGPIQVSLTQVGGAEKSIHTLVLKEAEDLCNAMKSITKVLNMMQLDCIQEVSVNCSWHLSTLAVFAPFLGQFLRLGHLEDLHMESPSFLEGCLDQLLRCLKIPLYNISITNCLLTELDLTHLSQSPKICQLKGLNLSGVTLTNFCSKLIQGLLEKVADTLEELNLNLCGITDPLLTALVPALSCCSQLRVFSICGNLISMAVLQSLLRHTDGLSALRLEFYPAPRESYSSLGILNQERLAQLKAELWQLLTDLGHPRKIWISPSPCPHCGEDVCDHLSPNA</sequence>
<dbReference type="InterPro" id="IPR032675">
    <property type="entry name" value="LRR_dom_sf"/>
</dbReference>
<dbReference type="EMBL" id="VBQZ03000039">
    <property type="protein sequence ID" value="MXQ87675.1"/>
    <property type="molecule type" value="Genomic_DNA"/>
</dbReference>
<evidence type="ECO:0008006" key="5">
    <source>
        <dbReference type="Google" id="ProtNLM"/>
    </source>
</evidence>